<feature type="compositionally biased region" description="Basic and acidic residues" evidence="1">
    <location>
        <begin position="28"/>
        <end position="40"/>
    </location>
</feature>
<evidence type="ECO:0000256" key="1">
    <source>
        <dbReference type="SAM" id="MobiDB-lite"/>
    </source>
</evidence>
<name>A0A2T9YTI6_9FUNG</name>
<feature type="region of interest" description="Disordered" evidence="1">
    <location>
        <begin position="1225"/>
        <end position="1250"/>
    </location>
</feature>
<accession>A0A2T9YTI6</accession>
<proteinExistence type="predicted"/>
<sequence length="1584" mass="178055">MNADFDIDSQAILHGLVYLDRHNHLPPEGLEYSHQEDSKKTKPLSPKLTWEKIKELSENDSHKYANSAEASQNFEPIQTVEELPDSELIAESAADILDNKTANNNTHKPSTSQQASKFELEIDSNDSQHSIATLKIETSLVMKELARFRACDDEGTCFYCREWAQWVYRKHFIANNSSFSSGSGGGNKKKKKQHTSKADNSSTTNKDTSDEKDSKKGSKDKVKRVRNLCNNLKMLISEVENKNKNFTNSSESTEIPSASQKLVAPSKTKPSEKKVGLPNPTTNLVENTNKNKNSANVDSENLIENIVDAVEKFISGFEFPYIDNYEELTFEFPIDAFPFDENHDSLDPALLLPNLTVTKTFITLPSSCFALLGNITSELISTHTYPACQHNKAEHPTPSELETARVIFNSQLLKYRKEYSSNYEREMDPVWQITQLLLKSVQRIEAMRVRLFTKGCHTNRQQFIQSIKDKTLPFTEYWAQSANLINDSSLSPENIVEELDRLFSSHLDNILDVSMSWSKTFLESYYGVAREFVRELETILGECITMCDRRALGLKYPPPLNLRPQLEAARNTISQLQPCLSSRIEKIQTILKQRNETILDEVLEAQKIWKFDQNLPPKQAISTRLEVANKKELKKKMKRIEFLQHTEVISWSMYEMERLLTSTDVANVAVDCLELLVTEARILERAVGQVFSRKLHSTTHELCEQRQEIIDDFTEGLLTGREELAGIIGKLLLKEAWRILEANISLQRQNDLLGSKPKKGKGNSNNSGRNIALIADSRSISKNTTTDPSISNISNIKLKLQIEPNQEELGNNSSDICLNSEIQLANLDNNDLKANENKVIISDNSLNKSNGNQADSKDIIDNSANQNSTVNCNTLNKDGLDSKKSFNIESEYSSHLEINKASNDTKILSNAECSDKKDNQITSTTTTNIDKSCNMDLQKDNKKLDHIKDECKGNSIDNNKILKGDTKSNNTNIDIPVDIKIKNDCKKSAKSKNIDQNETKGVNISTNKNTIKEVELTTNKNQNIDAITQNSESYLKEDNACKSNLNEQVKIENVSLKALAKSPIKDSGLITQKNKTDSNDCIQQESQNPYNISSSKNNLSIIDINTLTLQKIKQLPNEELVQVASELFNQKHNFFLSMQNTHVQLKSLIEAYQIVSNEANAYVLQSKERYNELILVSKRLIQAELELNKWKLAYEQLVSKHSISKAEPPNLQNFDANTIETQKIPSEHGHSKAISSDDTLSKTQTASNSTNITKENIDQQFKNNATANKNTSTIEQLTNDINNIGFNSDTLGKINKNLPANPLGPNSNSSLLNSNISNFEQEIYPDVYPKISSNFYNNFGDNLNINAPSIKSPIQNSINAHSTAGPAIPNSKLAELANNSYNNMFGIQGNHIRNIGMPTLNSDQMQNQNNQQQYLGGYSYSLPWNPYIGNSNAANMSSLMPVHPQFNQNNQFPFIQQNLLSQQNGLNFPNPTHFSNPEKIQNKSVLGLDQPQPNEFYGINDNYSDKLLKNNAFSQNQLLENIKANGGKFTNPVSRNISYIADHVLHNNLPEVSSDLLAPNNNLLAKDVEQTSNQPEKVNSSLAT</sequence>
<evidence type="ECO:0000313" key="3">
    <source>
        <dbReference type="Proteomes" id="UP000245383"/>
    </source>
</evidence>
<dbReference type="OrthoDB" id="2148641at2759"/>
<feature type="compositionally biased region" description="Polar residues" evidence="1">
    <location>
        <begin position="246"/>
        <end position="260"/>
    </location>
</feature>
<feature type="compositionally biased region" description="Polar residues" evidence="1">
    <location>
        <begin position="1233"/>
        <end position="1250"/>
    </location>
</feature>
<feature type="compositionally biased region" description="Polar residues" evidence="1">
    <location>
        <begin position="279"/>
        <end position="294"/>
    </location>
</feature>
<evidence type="ECO:0000313" key="2">
    <source>
        <dbReference type="EMBL" id="PVU95657.1"/>
    </source>
</evidence>
<protein>
    <submittedName>
        <fullName evidence="2">Uncharacterized protein</fullName>
    </submittedName>
</protein>
<organism evidence="2 3">
    <name type="scientific">Smittium simulii</name>
    <dbReference type="NCBI Taxonomy" id="133385"/>
    <lineage>
        <taxon>Eukaryota</taxon>
        <taxon>Fungi</taxon>
        <taxon>Fungi incertae sedis</taxon>
        <taxon>Zoopagomycota</taxon>
        <taxon>Kickxellomycotina</taxon>
        <taxon>Harpellomycetes</taxon>
        <taxon>Harpellales</taxon>
        <taxon>Legeriomycetaceae</taxon>
        <taxon>Smittium</taxon>
    </lineage>
</organism>
<comment type="caution">
    <text evidence="2">The sequence shown here is derived from an EMBL/GenBank/DDBJ whole genome shotgun (WGS) entry which is preliminary data.</text>
</comment>
<feature type="compositionally biased region" description="Basic and acidic residues" evidence="1">
    <location>
        <begin position="207"/>
        <end position="220"/>
    </location>
</feature>
<keyword evidence="3" id="KW-1185">Reference proteome</keyword>
<feature type="region of interest" description="Disordered" evidence="1">
    <location>
        <begin position="28"/>
        <end position="47"/>
    </location>
</feature>
<reference evidence="2 3" key="1">
    <citation type="journal article" date="2018" name="MBio">
        <title>Comparative Genomics Reveals the Core Gene Toolbox for the Fungus-Insect Symbiosis.</title>
        <authorList>
            <person name="Wang Y."/>
            <person name="Stata M."/>
            <person name="Wang W."/>
            <person name="Stajich J.E."/>
            <person name="White M.M."/>
            <person name="Moncalvo J.M."/>
        </authorList>
    </citation>
    <scope>NUCLEOTIDE SEQUENCE [LARGE SCALE GENOMIC DNA]</scope>
    <source>
        <strain evidence="2 3">SWE-8-4</strain>
    </source>
</reference>
<gene>
    <name evidence="2" type="ORF">BB561_001673</name>
</gene>
<feature type="region of interest" description="Disordered" evidence="1">
    <location>
        <begin position="178"/>
        <end position="223"/>
    </location>
</feature>
<dbReference type="Proteomes" id="UP000245383">
    <property type="component" value="Unassembled WGS sequence"/>
</dbReference>
<dbReference type="EMBL" id="MBFR01000050">
    <property type="protein sequence ID" value="PVU95657.1"/>
    <property type="molecule type" value="Genomic_DNA"/>
</dbReference>
<feature type="region of interest" description="Disordered" evidence="1">
    <location>
        <begin position="246"/>
        <end position="294"/>
    </location>
</feature>